<name>A0A7W2L2B3_PSEPU</name>
<evidence type="ECO:0000313" key="1">
    <source>
        <dbReference type="EMBL" id="MBA6117203.1"/>
    </source>
</evidence>
<proteinExistence type="predicted"/>
<accession>A0A7W2L2B3</accession>
<gene>
    <name evidence="1" type="ORF">H4C47_15855</name>
</gene>
<protein>
    <submittedName>
        <fullName evidence="1">Uncharacterized protein</fullName>
    </submittedName>
</protein>
<reference evidence="1 2" key="1">
    <citation type="submission" date="2020-07" db="EMBL/GenBank/DDBJ databases">
        <title>Diversity of carbapenemase encoding genes among Pseudomonas putida group clinical isolates in a tertiary Brazilian hospital.</title>
        <authorList>
            <person name="Alberto-Lei F."/>
            <person name="Nodari C.S."/>
            <person name="Streling A.P."/>
            <person name="Paulino J.T."/>
            <person name="Bessa-Neto F.O."/>
            <person name="Cayo R."/>
            <person name="Gales A.C."/>
        </authorList>
    </citation>
    <scope>NUCLEOTIDE SEQUENCE [LARGE SCALE GENOMIC DNA]</scope>
    <source>
        <strain evidence="1 2">12464</strain>
    </source>
</reference>
<comment type="caution">
    <text evidence="1">The sequence shown here is derived from an EMBL/GenBank/DDBJ whole genome shotgun (WGS) entry which is preliminary data.</text>
</comment>
<dbReference type="RefSeq" id="WP_082422900.1">
    <property type="nucleotide sequence ID" value="NZ_CP060529.1"/>
</dbReference>
<dbReference type="AlphaFoldDB" id="A0A7W2L2B3"/>
<evidence type="ECO:0000313" key="2">
    <source>
        <dbReference type="Proteomes" id="UP000553948"/>
    </source>
</evidence>
<sequence length="75" mass="7918">MAKAANRTLFFYQGNQLVSVQDGDQHLAIFRNDALPLAELSTDPTIGSALLATDTPGSVLAVQNSNVQAEESPST</sequence>
<dbReference type="EMBL" id="JACGDG010000013">
    <property type="protein sequence ID" value="MBA6117203.1"/>
    <property type="molecule type" value="Genomic_DNA"/>
</dbReference>
<organism evidence="1 2">
    <name type="scientific">Pseudomonas putida</name>
    <name type="common">Arthrobacter siderocapsulatus</name>
    <dbReference type="NCBI Taxonomy" id="303"/>
    <lineage>
        <taxon>Bacteria</taxon>
        <taxon>Pseudomonadati</taxon>
        <taxon>Pseudomonadota</taxon>
        <taxon>Gammaproteobacteria</taxon>
        <taxon>Pseudomonadales</taxon>
        <taxon>Pseudomonadaceae</taxon>
        <taxon>Pseudomonas</taxon>
    </lineage>
</organism>
<dbReference type="Proteomes" id="UP000553948">
    <property type="component" value="Unassembled WGS sequence"/>
</dbReference>